<evidence type="ECO:0000256" key="1">
    <source>
        <dbReference type="ARBA" id="ARBA00010641"/>
    </source>
</evidence>
<accession>A0ABT8KYK2</accession>
<dbReference type="InterPro" id="IPR039425">
    <property type="entry name" value="RNA_pol_sigma-70-like"/>
</dbReference>
<dbReference type="EMBL" id="JAUJEB010000001">
    <property type="protein sequence ID" value="MDN5210552.1"/>
    <property type="molecule type" value="Genomic_DNA"/>
</dbReference>
<keyword evidence="8" id="KW-1185">Reference proteome</keyword>
<dbReference type="InterPro" id="IPR013249">
    <property type="entry name" value="RNA_pol_sigma70_r4_t2"/>
</dbReference>
<dbReference type="InterPro" id="IPR014327">
    <property type="entry name" value="RNA_pol_sigma70_bacteroid"/>
</dbReference>
<dbReference type="RefSeq" id="WP_346755895.1">
    <property type="nucleotide sequence ID" value="NZ_JAUJEB010000001.1"/>
</dbReference>
<dbReference type="InterPro" id="IPR013324">
    <property type="entry name" value="RNA_pol_sigma_r3/r4-like"/>
</dbReference>
<reference evidence="7" key="1">
    <citation type="submission" date="2023-06" db="EMBL/GenBank/DDBJ databases">
        <title>Genomic of Agaribacillus aureum.</title>
        <authorList>
            <person name="Wang G."/>
        </authorList>
    </citation>
    <scope>NUCLEOTIDE SEQUENCE</scope>
    <source>
        <strain evidence="7">BMA12</strain>
    </source>
</reference>
<dbReference type="Pfam" id="PF04542">
    <property type="entry name" value="Sigma70_r2"/>
    <property type="match status" value="1"/>
</dbReference>
<dbReference type="Gene3D" id="1.10.1740.10">
    <property type="match status" value="1"/>
</dbReference>
<dbReference type="SUPFAM" id="SSF88946">
    <property type="entry name" value="Sigma2 domain of RNA polymerase sigma factors"/>
    <property type="match status" value="1"/>
</dbReference>
<evidence type="ECO:0000313" key="8">
    <source>
        <dbReference type="Proteomes" id="UP001172083"/>
    </source>
</evidence>
<dbReference type="InterPro" id="IPR007627">
    <property type="entry name" value="RNA_pol_sigma70_r2"/>
</dbReference>
<dbReference type="SUPFAM" id="SSF88659">
    <property type="entry name" value="Sigma3 and sigma4 domains of RNA polymerase sigma factors"/>
    <property type="match status" value="1"/>
</dbReference>
<feature type="domain" description="RNA polymerase sigma factor 70 region 4 type 2" evidence="6">
    <location>
        <begin position="128"/>
        <end position="176"/>
    </location>
</feature>
<gene>
    <name evidence="7" type="ORF">QQ020_00795</name>
</gene>
<organism evidence="7 8">
    <name type="scientific">Agaribacillus aureus</name>
    <dbReference type="NCBI Taxonomy" id="3051825"/>
    <lineage>
        <taxon>Bacteria</taxon>
        <taxon>Pseudomonadati</taxon>
        <taxon>Bacteroidota</taxon>
        <taxon>Cytophagia</taxon>
        <taxon>Cytophagales</taxon>
        <taxon>Splendidivirgaceae</taxon>
        <taxon>Agaribacillus</taxon>
    </lineage>
</organism>
<feature type="domain" description="RNA polymerase sigma-70 region 2" evidence="5">
    <location>
        <begin position="27"/>
        <end position="92"/>
    </location>
</feature>
<name>A0ABT8KYK2_9BACT</name>
<keyword evidence="3" id="KW-0731">Sigma factor</keyword>
<keyword evidence="2" id="KW-0805">Transcription regulation</keyword>
<dbReference type="Gene3D" id="1.10.10.10">
    <property type="entry name" value="Winged helix-like DNA-binding domain superfamily/Winged helix DNA-binding domain"/>
    <property type="match status" value="1"/>
</dbReference>
<dbReference type="InterPro" id="IPR014284">
    <property type="entry name" value="RNA_pol_sigma-70_dom"/>
</dbReference>
<evidence type="ECO:0000259" key="5">
    <source>
        <dbReference type="Pfam" id="PF04542"/>
    </source>
</evidence>
<comment type="caution">
    <text evidence="7">The sequence shown here is derived from an EMBL/GenBank/DDBJ whole genome shotgun (WGS) entry which is preliminary data.</text>
</comment>
<proteinExistence type="inferred from homology"/>
<dbReference type="NCBIfam" id="TIGR02937">
    <property type="entry name" value="sigma70-ECF"/>
    <property type="match status" value="1"/>
</dbReference>
<evidence type="ECO:0000256" key="2">
    <source>
        <dbReference type="ARBA" id="ARBA00023015"/>
    </source>
</evidence>
<keyword evidence="4" id="KW-0804">Transcription</keyword>
<dbReference type="NCBIfam" id="TIGR02985">
    <property type="entry name" value="Sig70_bacteroi1"/>
    <property type="match status" value="1"/>
</dbReference>
<sequence>MTDLFVNRDAKQVAKLKKGNEKAFNKLFRKYAKKIYNTSRKLNLGHEEAEEVVQELFLKIWQNRTSLDVSRSFNAYLLTITKSLIIKKSRKRVYQMAYEKYAISHLSDISNQTEDYIIFSDLQTLSKSCVEKLPNQQKQIYMMKMHDNLSMEEIAKTLKVSKRTVENHFYRACKNLRTQLAE</sequence>
<dbReference type="InterPro" id="IPR013325">
    <property type="entry name" value="RNA_pol_sigma_r2"/>
</dbReference>
<dbReference type="PANTHER" id="PTHR43133:SF46">
    <property type="entry name" value="RNA POLYMERASE SIGMA-70 FACTOR ECF SUBFAMILY"/>
    <property type="match status" value="1"/>
</dbReference>
<dbReference type="Proteomes" id="UP001172083">
    <property type="component" value="Unassembled WGS sequence"/>
</dbReference>
<evidence type="ECO:0000256" key="3">
    <source>
        <dbReference type="ARBA" id="ARBA00023082"/>
    </source>
</evidence>
<dbReference type="Pfam" id="PF08281">
    <property type="entry name" value="Sigma70_r4_2"/>
    <property type="match status" value="1"/>
</dbReference>
<evidence type="ECO:0000313" key="7">
    <source>
        <dbReference type="EMBL" id="MDN5210552.1"/>
    </source>
</evidence>
<evidence type="ECO:0000259" key="6">
    <source>
        <dbReference type="Pfam" id="PF08281"/>
    </source>
</evidence>
<comment type="similarity">
    <text evidence="1">Belongs to the sigma-70 factor family. ECF subfamily.</text>
</comment>
<dbReference type="PANTHER" id="PTHR43133">
    <property type="entry name" value="RNA POLYMERASE ECF-TYPE SIGMA FACTO"/>
    <property type="match status" value="1"/>
</dbReference>
<protein>
    <submittedName>
        <fullName evidence="7">RNA polymerase sigma-70 factor</fullName>
    </submittedName>
</protein>
<dbReference type="InterPro" id="IPR036388">
    <property type="entry name" value="WH-like_DNA-bd_sf"/>
</dbReference>
<evidence type="ECO:0000256" key="4">
    <source>
        <dbReference type="ARBA" id="ARBA00023163"/>
    </source>
</evidence>